<sequence>MDGNIPPVAFDADGNYVAGGLSVFLDVKEVFELANQFDTFIETNLTFGSSEAAASQPNIFELILFEETSELTITIFDDIIEEQPFTYNFELVDDLEGSDYIVNPDANTGSFVLEDGLPGGPGVGPDVGVSVTESELFEGEEFTVNFTVTGDAADIPSEENPLTVLVSSDTPGALGEFALFDENGTPLFSTEGIAGVPTPGDGIGSSFFVDLIAPTASLTLEVFDDGPGEGVETFDFGLANGEVYEVDPDNAGVTLTIDDTSSELDPPVFGSLGADVIEPVITPGFDGFNDLVFAGAGDDLLETSDGDGGNRLYGQSGDDTFVLGSNDRAFGGSGDDRFFFLGGDNTITGGQDMDQFWIANADIPPAANTITYFESGEDVIGVAGLDIGFDDLGITQQGDDTLISLGNDELAKLLGVTASDLTAADFAFADSVTI</sequence>
<reference evidence="1 2" key="2">
    <citation type="submission" date="2013-09" db="EMBL/GenBank/DDBJ databases">
        <title>Whole genome comparison of six Crocosphaera watsonii strains with differing phenotypes.</title>
        <authorList>
            <person name="Bench S.R."/>
            <person name="Heller P."/>
            <person name="Frank I."/>
            <person name="Arciniega M."/>
            <person name="Shilova I.N."/>
            <person name="Zehr J.P."/>
        </authorList>
    </citation>
    <scope>NUCLEOTIDE SEQUENCE [LARGE SCALE GENOMIC DNA]</scope>
    <source>
        <strain evidence="1 2">WH 0401</strain>
    </source>
</reference>
<dbReference type="EMBL" id="CAQM01000526">
    <property type="protein sequence ID" value="CCQ62548.1"/>
    <property type="molecule type" value="Genomic_DNA"/>
</dbReference>
<dbReference type="InterPro" id="IPR011049">
    <property type="entry name" value="Serralysin-like_metalloprot_C"/>
</dbReference>
<dbReference type="Gene3D" id="2.150.10.10">
    <property type="entry name" value="Serralysin-like metalloprotease, C-terminal"/>
    <property type="match status" value="2"/>
</dbReference>
<reference evidence="1 2" key="1">
    <citation type="submission" date="2013-01" db="EMBL/GenBank/DDBJ databases">
        <authorList>
            <person name="Bench S."/>
        </authorList>
    </citation>
    <scope>NUCLEOTIDE SEQUENCE [LARGE SCALE GENOMIC DNA]</scope>
    <source>
        <strain evidence="1 2">WH 0401</strain>
    </source>
</reference>
<comment type="caution">
    <text evidence="1">The sequence shown here is derived from an EMBL/GenBank/DDBJ whole genome shotgun (WGS) entry which is preliminary data.</text>
</comment>
<dbReference type="AlphaFoldDB" id="T2J9K1"/>
<evidence type="ECO:0000313" key="2">
    <source>
        <dbReference type="Proteomes" id="UP000018198"/>
    </source>
</evidence>
<name>T2J9K1_CROWT</name>
<dbReference type="SUPFAM" id="SSF51120">
    <property type="entry name" value="beta-Roll"/>
    <property type="match status" value="1"/>
</dbReference>
<evidence type="ECO:0000313" key="1">
    <source>
        <dbReference type="EMBL" id="CCQ62548.1"/>
    </source>
</evidence>
<accession>T2J9K1</accession>
<protein>
    <submittedName>
        <fullName evidence="1">Hemolysin-type calcium-binding region</fullName>
    </submittedName>
</protein>
<organism evidence="1 2">
    <name type="scientific">Crocosphaera watsonii WH 0401</name>
    <dbReference type="NCBI Taxonomy" id="555881"/>
    <lineage>
        <taxon>Bacteria</taxon>
        <taxon>Bacillati</taxon>
        <taxon>Cyanobacteriota</taxon>
        <taxon>Cyanophyceae</taxon>
        <taxon>Oscillatoriophycideae</taxon>
        <taxon>Chroococcales</taxon>
        <taxon>Aphanothecaceae</taxon>
        <taxon>Crocosphaera</taxon>
    </lineage>
</organism>
<dbReference type="Proteomes" id="UP000018198">
    <property type="component" value="Unassembled WGS sequence"/>
</dbReference>
<proteinExistence type="predicted"/>
<gene>
    <name evidence="1" type="ORF">CWATWH0401_3452</name>
</gene>